<dbReference type="EMBL" id="CP027843">
    <property type="protein sequence ID" value="AVQ13361.1"/>
    <property type="molecule type" value="Genomic_DNA"/>
</dbReference>
<evidence type="ECO:0000313" key="1">
    <source>
        <dbReference type="EMBL" id="AVQ13361.1"/>
    </source>
</evidence>
<proteinExistence type="predicted"/>
<evidence type="ECO:0000313" key="2">
    <source>
        <dbReference type="Proteomes" id="UP000033961"/>
    </source>
</evidence>
<sequence length="55" mass="6058">MKSDQFPDLSLDSIRLNNDKDGIMRNLLMKFNSSGAMAGMDTIYRLSGNDAVSDS</sequence>
<dbReference type="Proteomes" id="UP000033961">
    <property type="component" value="Chromosome I"/>
</dbReference>
<name>A0A2P1QWT1_9LEPT</name>
<dbReference type="AlphaFoldDB" id="A0A2P1QWT1"/>
<gene>
    <name evidence="1" type="ORF">XB16_3062</name>
</gene>
<organism evidence="1 2">
    <name type="scientific">Leptospira santarosai</name>
    <dbReference type="NCBI Taxonomy" id="28183"/>
    <lineage>
        <taxon>Bacteria</taxon>
        <taxon>Pseudomonadati</taxon>
        <taxon>Spirochaetota</taxon>
        <taxon>Spirochaetia</taxon>
        <taxon>Leptospirales</taxon>
        <taxon>Leptospiraceae</taxon>
        <taxon>Leptospira</taxon>
    </lineage>
</organism>
<reference evidence="1 2" key="1">
    <citation type="journal article" date="2015" name="Genome Announc.">
        <title>Draft Genome Sequences of Leptospira santarosai Strains U160, U164, and U233, Isolated from Asymptomatic Cattle.</title>
        <authorList>
            <person name="Kremer F.S."/>
            <person name="Eslabao M.R."/>
            <person name="Provisor M."/>
            <person name="Woloski R.D."/>
            <person name="Ramires O.V."/>
            <person name="Moreno L.Z."/>
            <person name="Moreno A.M."/>
            <person name="Hamond C."/>
            <person name="Lilenbaum W."/>
            <person name="Dellagostin O.A."/>
        </authorList>
    </citation>
    <scope>NUCLEOTIDE SEQUENCE [LARGE SCALE GENOMIC DNA]</scope>
    <source>
        <strain evidence="1 2">U160</strain>
    </source>
</reference>
<accession>A0A2P1QWT1</accession>
<protein>
    <submittedName>
        <fullName evidence="1">Uncharacterized protein</fullName>
    </submittedName>
</protein>